<reference evidence="1 2" key="1">
    <citation type="journal article" date="2019" name="Genome Biol. Evol.">
        <title>Insights into the evolution of the New World diploid cottons (Gossypium, subgenus Houzingenia) based on genome sequencing.</title>
        <authorList>
            <person name="Grover C.E."/>
            <person name="Arick M.A. 2nd"/>
            <person name="Thrash A."/>
            <person name="Conover J.L."/>
            <person name="Sanders W.S."/>
            <person name="Peterson D.G."/>
            <person name="Frelichowski J.E."/>
            <person name="Scheffler J.A."/>
            <person name="Scheffler B.E."/>
            <person name="Wendel J.F."/>
        </authorList>
    </citation>
    <scope>NUCLEOTIDE SEQUENCE [LARGE SCALE GENOMIC DNA]</scope>
    <source>
        <strain evidence="1">185</strain>
        <tissue evidence="1">Leaf</tissue>
    </source>
</reference>
<name>A0A7J8X4Y2_GOSAI</name>
<proteinExistence type="predicted"/>
<organism evidence="1 2">
    <name type="scientific">Gossypium aridum</name>
    <name type="common">American cotton</name>
    <name type="synonym">Erioxylum aridum</name>
    <dbReference type="NCBI Taxonomy" id="34290"/>
    <lineage>
        <taxon>Eukaryota</taxon>
        <taxon>Viridiplantae</taxon>
        <taxon>Streptophyta</taxon>
        <taxon>Embryophyta</taxon>
        <taxon>Tracheophyta</taxon>
        <taxon>Spermatophyta</taxon>
        <taxon>Magnoliopsida</taxon>
        <taxon>eudicotyledons</taxon>
        <taxon>Gunneridae</taxon>
        <taxon>Pentapetalae</taxon>
        <taxon>rosids</taxon>
        <taxon>malvids</taxon>
        <taxon>Malvales</taxon>
        <taxon>Malvaceae</taxon>
        <taxon>Malvoideae</taxon>
        <taxon>Gossypium</taxon>
    </lineage>
</organism>
<dbReference type="EMBL" id="JABFAA010000005">
    <property type="protein sequence ID" value="MBA0682150.1"/>
    <property type="molecule type" value="Genomic_DNA"/>
</dbReference>
<evidence type="ECO:0000313" key="1">
    <source>
        <dbReference type="EMBL" id="MBA0682150.1"/>
    </source>
</evidence>
<sequence length="181" mass="21178">MRLQKVARFIIAQQMFVFVESPYKGLATYSKNLLRLVRDGKSVRCWQDPWVLGVGPLVRMIPSHMNLDLDYVLSVMVLGNGTWNLDLFQLWLPKMVIWGIVRNRNGEWIFSFNRFLGSCFVFEAELWRILDDLGKSNSTLIRRIFQLLTQFNHLSASHISKEDNQETDRLVNLVHGESYEL</sequence>
<protein>
    <submittedName>
        <fullName evidence="1">Uncharacterized protein</fullName>
    </submittedName>
</protein>
<accession>A0A7J8X4Y2</accession>
<comment type="caution">
    <text evidence="1">The sequence shown here is derived from an EMBL/GenBank/DDBJ whole genome shotgun (WGS) entry which is preliminary data.</text>
</comment>
<evidence type="ECO:0000313" key="2">
    <source>
        <dbReference type="Proteomes" id="UP000593577"/>
    </source>
</evidence>
<dbReference type="Proteomes" id="UP000593577">
    <property type="component" value="Unassembled WGS sequence"/>
</dbReference>
<keyword evidence="2" id="KW-1185">Reference proteome</keyword>
<gene>
    <name evidence="1" type="ORF">Goari_023890</name>
</gene>
<dbReference type="AlphaFoldDB" id="A0A7J8X4Y2"/>